<feature type="transmembrane region" description="Helical" evidence="1">
    <location>
        <begin position="28"/>
        <end position="48"/>
    </location>
</feature>
<name>A0A6G0X905_APHCR</name>
<keyword evidence="1" id="KW-0472">Membrane</keyword>
<dbReference type="EMBL" id="VUJU01008040">
    <property type="protein sequence ID" value="KAF0736559.1"/>
    <property type="molecule type" value="Genomic_DNA"/>
</dbReference>
<reference evidence="2 3" key="1">
    <citation type="submission" date="2019-08" db="EMBL/GenBank/DDBJ databases">
        <title>Whole genome of Aphis craccivora.</title>
        <authorList>
            <person name="Voronova N.V."/>
            <person name="Shulinski R.S."/>
            <person name="Bandarenka Y.V."/>
            <person name="Zhorov D.G."/>
            <person name="Warner D."/>
        </authorList>
    </citation>
    <scope>NUCLEOTIDE SEQUENCE [LARGE SCALE GENOMIC DNA]</scope>
    <source>
        <strain evidence="2">180601</strain>
        <tissue evidence="2">Whole Body</tissue>
    </source>
</reference>
<dbReference type="Proteomes" id="UP000478052">
    <property type="component" value="Unassembled WGS sequence"/>
</dbReference>
<evidence type="ECO:0000256" key="1">
    <source>
        <dbReference type="SAM" id="Phobius"/>
    </source>
</evidence>
<proteinExistence type="predicted"/>
<evidence type="ECO:0000313" key="3">
    <source>
        <dbReference type="Proteomes" id="UP000478052"/>
    </source>
</evidence>
<evidence type="ECO:0000313" key="2">
    <source>
        <dbReference type="EMBL" id="KAF0736559.1"/>
    </source>
</evidence>
<gene>
    <name evidence="2" type="ORF">FWK35_00030548</name>
</gene>
<organism evidence="2 3">
    <name type="scientific">Aphis craccivora</name>
    <name type="common">Cowpea aphid</name>
    <dbReference type="NCBI Taxonomy" id="307492"/>
    <lineage>
        <taxon>Eukaryota</taxon>
        <taxon>Metazoa</taxon>
        <taxon>Ecdysozoa</taxon>
        <taxon>Arthropoda</taxon>
        <taxon>Hexapoda</taxon>
        <taxon>Insecta</taxon>
        <taxon>Pterygota</taxon>
        <taxon>Neoptera</taxon>
        <taxon>Paraneoptera</taxon>
        <taxon>Hemiptera</taxon>
        <taxon>Sternorrhyncha</taxon>
        <taxon>Aphidomorpha</taxon>
        <taxon>Aphidoidea</taxon>
        <taxon>Aphididae</taxon>
        <taxon>Aphidini</taxon>
        <taxon>Aphis</taxon>
        <taxon>Aphis</taxon>
    </lineage>
</organism>
<sequence length="65" mass="7610">ILNELRSDECIDFTMICVLDSEQSDECIVVTMMCVFFFFFFLCFMSVYNITIIQIFTKSGHKTNS</sequence>
<comment type="caution">
    <text evidence="2">The sequence shown here is derived from an EMBL/GenBank/DDBJ whole genome shotgun (WGS) entry which is preliminary data.</text>
</comment>
<dbReference type="AlphaFoldDB" id="A0A6G0X905"/>
<keyword evidence="3" id="KW-1185">Reference proteome</keyword>
<keyword evidence="1" id="KW-1133">Transmembrane helix</keyword>
<protein>
    <submittedName>
        <fullName evidence="2">Uncharacterized protein</fullName>
    </submittedName>
</protein>
<feature type="non-terminal residue" evidence="2">
    <location>
        <position position="1"/>
    </location>
</feature>
<keyword evidence="1" id="KW-0812">Transmembrane</keyword>
<accession>A0A6G0X905</accession>